<name>K0PN01_9HYPH</name>
<dbReference type="AlphaFoldDB" id="K0PN01"/>
<dbReference type="HOGENOM" id="CLU_2318199_0_0_5"/>
<comment type="caution">
    <text evidence="1">The sequence shown here is derived from an EMBL/GenBank/DDBJ whole genome shotgun (WGS) entry which is preliminary data.</text>
</comment>
<organism evidence="1 2">
    <name type="scientific">Rhizobium mesoamericanum STM3625</name>
    <dbReference type="NCBI Taxonomy" id="1211777"/>
    <lineage>
        <taxon>Bacteria</taxon>
        <taxon>Pseudomonadati</taxon>
        <taxon>Pseudomonadota</taxon>
        <taxon>Alphaproteobacteria</taxon>
        <taxon>Hyphomicrobiales</taxon>
        <taxon>Rhizobiaceae</taxon>
        <taxon>Rhizobium/Agrobacterium group</taxon>
        <taxon>Rhizobium</taxon>
    </lineage>
</organism>
<dbReference type="EMBL" id="CANI01000013">
    <property type="protein sequence ID" value="CCM75333.1"/>
    <property type="molecule type" value="Genomic_DNA"/>
</dbReference>
<reference evidence="1 2" key="1">
    <citation type="journal article" date="2013" name="Genome Announc.">
        <title>Draft Genome Sequence of Rhizobium mesoamericanum STM3625, a Nitrogen-Fixing Symbiont of Mimosa pudica Isolated in French Guiana (South America).</title>
        <authorList>
            <person name="Moulin L."/>
            <person name="Mornico D."/>
            <person name="Melkonian R."/>
            <person name="Klonowska A."/>
        </authorList>
    </citation>
    <scope>NUCLEOTIDE SEQUENCE [LARGE SCALE GENOMIC DNA]</scope>
    <source>
        <strain evidence="1 2">STM3625</strain>
    </source>
</reference>
<gene>
    <name evidence="1" type="ORF">BN77_2476</name>
</gene>
<dbReference type="Proteomes" id="UP000009319">
    <property type="component" value="Unassembled WGS sequence"/>
</dbReference>
<keyword evidence="2" id="KW-1185">Reference proteome</keyword>
<accession>K0PN01</accession>
<proteinExistence type="predicted"/>
<protein>
    <submittedName>
        <fullName evidence="1">Uncharacterized protein</fullName>
    </submittedName>
</protein>
<sequence>MIVRTLKERPPAEARPLVAATILEAGGMPLRLRDARRRLFILTTAASDGWPAIIESQGGVVCLIALDDLVDVIVGPLPTLKELMEEAGVTRRARRKVRN</sequence>
<evidence type="ECO:0000313" key="2">
    <source>
        <dbReference type="Proteomes" id="UP000009319"/>
    </source>
</evidence>
<evidence type="ECO:0000313" key="1">
    <source>
        <dbReference type="EMBL" id="CCM75333.1"/>
    </source>
</evidence>